<dbReference type="STRING" id="9258.ENSOANP00000031161"/>
<keyword evidence="5" id="KW-1185">Reference proteome</keyword>
<evidence type="ECO:0000256" key="2">
    <source>
        <dbReference type="SAM" id="MobiDB-lite"/>
    </source>
</evidence>
<evidence type="ECO:0000313" key="5">
    <source>
        <dbReference type="Proteomes" id="UP000002279"/>
    </source>
</evidence>
<feature type="region of interest" description="Disordered" evidence="2">
    <location>
        <begin position="201"/>
        <end position="244"/>
    </location>
</feature>
<reference evidence="4" key="3">
    <citation type="submission" date="2025-09" db="UniProtKB">
        <authorList>
            <consortium name="Ensembl"/>
        </authorList>
    </citation>
    <scope>IDENTIFICATION</scope>
    <source>
        <strain evidence="4">Glennie</strain>
    </source>
</reference>
<proteinExistence type="inferred from homology"/>
<sequence>MAECSSFEAGARELEVGEILGVELDSGEALGVEGGLLSQLLHSPDYNLFPNSVVFESNFTQVMKLENWVPVRDADKLITLGVTSTVPSLPLPNILLMAEITRPQEEFPRKDQSSGTPNINLNRILPLKFVELLIYDKSQQILRLRTVTEKTYYLKLHSNYPDVVFWLWTRLVKILQKGLSFTTKDPNVNIPYCLVPRILPNSSDPKERPESNSSSSSDGHNQIITEEKGAADNLSQLSMRKRSQSEVLFRTEWGTQSQVR</sequence>
<evidence type="ECO:0000259" key="3">
    <source>
        <dbReference type="Pfam" id="PF12480"/>
    </source>
</evidence>
<dbReference type="Bgee" id="ENSOANG00000031572">
    <property type="expression patterns" value="Expressed in testis and 2 other cell types or tissues"/>
</dbReference>
<gene>
    <name evidence="4" type="primary">LOC100078167</name>
</gene>
<dbReference type="Ensembl" id="ENSOANT00000040402.2">
    <property type="protein sequence ID" value="ENSOANP00000031161.2"/>
    <property type="gene ID" value="ENSOANG00000031572.2"/>
</dbReference>
<evidence type="ECO:0000313" key="4">
    <source>
        <dbReference type="Ensembl" id="ENSOANP00000031161.2"/>
    </source>
</evidence>
<dbReference type="GeneTree" id="ENSGT00940000161477"/>
<dbReference type="InParanoid" id="K7ECA4"/>
<dbReference type="HOGENOM" id="CLU_1117917_0_0_1"/>
<name>K7ECA4_ORNAN</name>
<accession>K7ECA4</accession>
<reference evidence="4 5" key="1">
    <citation type="journal article" date="2008" name="Nature">
        <title>Genome analysis of the platypus reveals unique signatures of evolution.</title>
        <authorList>
            <person name="Warren W.C."/>
            <person name="Hillier L.W."/>
            <person name="Marshall Graves J.A."/>
            <person name="Birney E."/>
            <person name="Ponting C.P."/>
            <person name="Grutzner F."/>
            <person name="Belov K."/>
            <person name="Miller W."/>
            <person name="Clarke L."/>
            <person name="Chinwalla A.T."/>
            <person name="Yang S.P."/>
            <person name="Heger A."/>
            <person name="Locke D.P."/>
            <person name="Miethke P."/>
            <person name="Waters P.D."/>
            <person name="Veyrunes F."/>
            <person name="Fulton L."/>
            <person name="Fulton B."/>
            <person name="Graves T."/>
            <person name="Wallis J."/>
            <person name="Puente X.S."/>
            <person name="Lopez-Otin C."/>
            <person name="Ordonez G.R."/>
            <person name="Eichler E.E."/>
            <person name="Chen L."/>
            <person name="Cheng Z."/>
            <person name="Deakin J.E."/>
            <person name="Alsop A."/>
            <person name="Thompson K."/>
            <person name="Kirby P."/>
            <person name="Papenfuss A.T."/>
            <person name="Wakefield M.J."/>
            <person name="Olender T."/>
            <person name="Lancet D."/>
            <person name="Huttley G.A."/>
            <person name="Smit A.F."/>
            <person name="Pask A."/>
            <person name="Temple-Smith P."/>
            <person name="Batzer M.A."/>
            <person name="Walker J.A."/>
            <person name="Konkel M.K."/>
            <person name="Harris R.S."/>
            <person name="Whittington C.M."/>
            <person name="Wong E.S."/>
            <person name="Gemmell N.J."/>
            <person name="Buschiazzo E."/>
            <person name="Vargas Jentzsch I.M."/>
            <person name="Merkel A."/>
            <person name="Schmitz J."/>
            <person name="Zemann A."/>
            <person name="Churakov G."/>
            <person name="Kriegs J.O."/>
            <person name="Brosius J."/>
            <person name="Murchison E.P."/>
            <person name="Sachidanandam R."/>
            <person name="Smith C."/>
            <person name="Hannon G.J."/>
            <person name="Tsend-Ayush E."/>
            <person name="McMillan D."/>
            <person name="Attenborough R."/>
            <person name="Rens W."/>
            <person name="Ferguson-Smith M."/>
            <person name="Lefevre C.M."/>
            <person name="Sharp J.A."/>
            <person name="Nicholas K.R."/>
            <person name="Ray D.A."/>
            <person name="Kube M."/>
            <person name="Reinhardt R."/>
            <person name="Pringle T.H."/>
            <person name="Taylor J."/>
            <person name="Jones R.C."/>
            <person name="Nixon B."/>
            <person name="Dacheux J.L."/>
            <person name="Niwa H."/>
            <person name="Sekita Y."/>
            <person name="Huang X."/>
            <person name="Stark A."/>
            <person name="Kheradpour P."/>
            <person name="Kellis M."/>
            <person name="Flicek P."/>
            <person name="Chen Y."/>
            <person name="Webber C."/>
            <person name="Hardison R."/>
            <person name="Nelson J."/>
            <person name="Hallsworth-Pepin K."/>
            <person name="Delehaunty K."/>
            <person name="Markovic C."/>
            <person name="Minx P."/>
            <person name="Feng Y."/>
            <person name="Kremitzki C."/>
            <person name="Mitreva M."/>
            <person name="Glasscock J."/>
            <person name="Wylie T."/>
            <person name="Wohldmann P."/>
            <person name="Thiru P."/>
            <person name="Nhan M.N."/>
            <person name="Pohl C.S."/>
            <person name="Smith S.M."/>
            <person name="Hou S."/>
            <person name="Nefedov M."/>
            <person name="de Jong P.J."/>
            <person name="Renfree M.B."/>
            <person name="Mardis E.R."/>
            <person name="Wilson R.K."/>
        </authorList>
    </citation>
    <scope>NUCLEOTIDE SEQUENCE [LARGE SCALE GENOMIC DNA]</scope>
    <source>
        <strain evidence="4 5">Glennie</strain>
    </source>
</reference>
<dbReference type="Proteomes" id="UP000002279">
    <property type="component" value="Chromosome 10"/>
</dbReference>
<feature type="domain" description="Golgi associated RAB2 interactor protein-like Rab2B-binding" evidence="3">
    <location>
        <begin position="119"/>
        <end position="186"/>
    </location>
</feature>
<protein>
    <recommendedName>
        <fullName evidence="3">Golgi associated RAB2 interactor protein-like Rab2B-binding domain-containing protein</fullName>
    </recommendedName>
</protein>
<reference evidence="4" key="2">
    <citation type="submission" date="2025-08" db="UniProtKB">
        <authorList>
            <consortium name="Ensembl"/>
        </authorList>
    </citation>
    <scope>IDENTIFICATION</scope>
    <source>
        <strain evidence="4">Glennie</strain>
    </source>
</reference>
<dbReference type="FunCoup" id="K7ECA4">
    <property type="interactions" value="69"/>
</dbReference>
<dbReference type="InterPro" id="IPR022168">
    <property type="entry name" value="GARIL-like_Rab2B-bd"/>
</dbReference>
<dbReference type="PANTHER" id="PTHR22574:SF10">
    <property type="entry name" value="GOLGI-ASSOCIATED RAB2 INTERACTOR PROTEIN 1A"/>
    <property type="match status" value="1"/>
</dbReference>
<dbReference type="AlphaFoldDB" id="K7ECA4"/>
<dbReference type="OMA" id="VLFRTEW"/>
<comment type="similarity">
    <text evidence="1">Belongs to the GARIN family.</text>
</comment>
<dbReference type="PANTHER" id="PTHR22574">
    <property type="match status" value="1"/>
</dbReference>
<evidence type="ECO:0000256" key="1">
    <source>
        <dbReference type="ARBA" id="ARBA00038379"/>
    </source>
</evidence>
<dbReference type="eggNOG" id="ENOG502S7XV">
    <property type="taxonomic scope" value="Eukaryota"/>
</dbReference>
<dbReference type="Pfam" id="PF12480">
    <property type="entry name" value="GARIL_Rab2_bd"/>
    <property type="match status" value="1"/>
</dbReference>
<organism evidence="4 5">
    <name type="scientific">Ornithorhynchus anatinus</name>
    <name type="common">Duckbill platypus</name>
    <dbReference type="NCBI Taxonomy" id="9258"/>
    <lineage>
        <taxon>Eukaryota</taxon>
        <taxon>Metazoa</taxon>
        <taxon>Chordata</taxon>
        <taxon>Craniata</taxon>
        <taxon>Vertebrata</taxon>
        <taxon>Euteleostomi</taxon>
        <taxon>Mammalia</taxon>
        <taxon>Monotremata</taxon>
        <taxon>Ornithorhynchidae</taxon>
        <taxon>Ornithorhynchus</taxon>
    </lineage>
</organism>